<dbReference type="InterPro" id="IPR016181">
    <property type="entry name" value="Acyl_CoA_acyltransferase"/>
</dbReference>
<dbReference type="Pfam" id="PF00583">
    <property type="entry name" value="Acetyltransf_1"/>
    <property type="match status" value="1"/>
</dbReference>
<dbReference type="PANTHER" id="PTHR43877">
    <property type="entry name" value="AMINOALKYLPHOSPHONATE N-ACETYLTRANSFERASE-RELATED-RELATED"/>
    <property type="match status" value="1"/>
</dbReference>
<gene>
    <name evidence="4" type="ORF">SAMN04487967_1473</name>
</gene>
<evidence type="ECO:0000259" key="3">
    <source>
        <dbReference type="PROSITE" id="PS51186"/>
    </source>
</evidence>
<evidence type="ECO:0000313" key="5">
    <source>
        <dbReference type="Proteomes" id="UP000199112"/>
    </source>
</evidence>
<evidence type="ECO:0000256" key="2">
    <source>
        <dbReference type="ARBA" id="ARBA00023315"/>
    </source>
</evidence>
<organism evidence="4 5">
    <name type="scientific">Natronorubrum sediminis</name>
    <dbReference type="NCBI Taxonomy" id="640943"/>
    <lineage>
        <taxon>Archaea</taxon>
        <taxon>Methanobacteriati</taxon>
        <taxon>Methanobacteriota</taxon>
        <taxon>Stenosarchaea group</taxon>
        <taxon>Halobacteria</taxon>
        <taxon>Halobacteriales</taxon>
        <taxon>Natrialbaceae</taxon>
        <taxon>Natronorubrum</taxon>
    </lineage>
</organism>
<protein>
    <submittedName>
        <fullName evidence="4">Acetyltransferase (GNAT) family protein</fullName>
    </submittedName>
</protein>
<dbReference type="Gene3D" id="3.40.630.30">
    <property type="match status" value="1"/>
</dbReference>
<proteinExistence type="predicted"/>
<reference evidence="5" key="1">
    <citation type="submission" date="2016-10" db="EMBL/GenBank/DDBJ databases">
        <authorList>
            <person name="Varghese N."/>
            <person name="Submissions S."/>
        </authorList>
    </citation>
    <scope>NUCLEOTIDE SEQUENCE [LARGE SCALE GENOMIC DNA]</scope>
    <source>
        <strain evidence="5">CGMCC 1.8981</strain>
    </source>
</reference>
<dbReference type="PANTHER" id="PTHR43877:SF2">
    <property type="entry name" value="AMINOALKYLPHOSPHONATE N-ACETYLTRANSFERASE-RELATED"/>
    <property type="match status" value="1"/>
</dbReference>
<dbReference type="InterPro" id="IPR050832">
    <property type="entry name" value="Bact_Acetyltransf"/>
</dbReference>
<dbReference type="OrthoDB" id="11996at2157"/>
<dbReference type="AlphaFoldDB" id="A0A1H6FUT1"/>
<dbReference type="InterPro" id="IPR000182">
    <property type="entry name" value="GNAT_dom"/>
</dbReference>
<keyword evidence="1 4" id="KW-0808">Transferase</keyword>
<dbReference type="GO" id="GO:0016747">
    <property type="term" value="F:acyltransferase activity, transferring groups other than amino-acyl groups"/>
    <property type="evidence" value="ECO:0007669"/>
    <property type="project" value="InterPro"/>
</dbReference>
<keyword evidence="2" id="KW-0012">Acyltransferase</keyword>
<keyword evidence="5" id="KW-1185">Reference proteome</keyword>
<accession>A0A1H6FUT1</accession>
<name>A0A1H6FUT1_9EURY</name>
<feature type="domain" description="N-acetyltransferase" evidence="3">
    <location>
        <begin position="4"/>
        <end position="144"/>
    </location>
</feature>
<dbReference type="Proteomes" id="UP000199112">
    <property type="component" value="Unassembled WGS sequence"/>
</dbReference>
<dbReference type="RefSeq" id="WP_090506349.1">
    <property type="nucleotide sequence ID" value="NZ_FNWL01000001.1"/>
</dbReference>
<dbReference type="EMBL" id="FNWL01000001">
    <property type="protein sequence ID" value="SEH13594.1"/>
    <property type="molecule type" value="Genomic_DNA"/>
</dbReference>
<dbReference type="SUPFAM" id="SSF55729">
    <property type="entry name" value="Acyl-CoA N-acyltransferases (Nat)"/>
    <property type="match status" value="1"/>
</dbReference>
<evidence type="ECO:0000256" key="1">
    <source>
        <dbReference type="ARBA" id="ARBA00022679"/>
    </source>
</evidence>
<dbReference type="CDD" id="cd04301">
    <property type="entry name" value="NAT_SF"/>
    <property type="match status" value="1"/>
</dbReference>
<evidence type="ECO:0000313" key="4">
    <source>
        <dbReference type="EMBL" id="SEH13594.1"/>
    </source>
</evidence>
<dbReference type="PROSITE" id="PS51186">
    <property type="entry name" value="GNAT"/>
    <property type="match status" value="1"/>
</dbReference>
<sequence length="144" mass="16936">MSSATVRKLTTIDDVREVFPIVAELRDHLDETRYLELYEQMAEEGYRLFAVYDDDQPVAVAGVTVSTNFYLGRHAYVYDLVTTEAERSKGHGERLLEHVHEWADERGCEAVELESGRWREDAHRFYTERMGYEKYCYSFVYDLS</sequence>